<sequence length="254" mass="28487">MDQDPIKIIAEDHGHILVVDDDPQIRLLVSRFLQRHGYQVTGAPDGRVMMDILARTTIDLIVLDLMLPGRSGVELCRDVRMTSQVPIVMLTARSEESDRIVGLDGGADDYVTKPFSPRELVARIRAVLRRSRTARNTSETRRSEIVVFDGWSLDLRRRELQSPTGTLIDLSTGEFDLLVAFVEHANRVLSREALMQFAKARNSGDPFDRTIDVQISRLRRKLEADASGGQLIKTVRGSGYMFVSNVRVQEGQSA</sequence>
<proteinExistence type="predicted"/>
<evidence type="ECO:0000256" key="2">
    <source>
        <dbReference type="ARBA" id="ARBA00022490"/>
    </source>
</evidence>
<keyword evidence="6 11" id="KW-0238">DNA-binding</keyword>
<accession>A0A927EFW2</accession>
<dbReference type="FunFam" id="1.10.10.10:FF:000099">
    <property type="entry name" value="Two-component system response regulator TorR"/>
    <property type="match status" value="1"/>
</dbReference>
<dbReference type="GO" id="GO:0000156">
    <property type="term" value="F:phosphorelay response regulator activity"/>
    <property type="evidence" value="ECO:0007669"/>
    <property type="project" value="TreeGrafter"/>
</dbReference>
<keyword evidence="15" id="KW-1185">Reference proteome</keyword>
<dbReference type="InterPro" id="IPR036388">
    <property type="entry name" value="WH-like_DNA-bd_sf"/>
</dbReference>
<keyword evidence="3 10" id="KW-0597">Phosphoprotein</keyword>
<dbReference type="Pfam" id="PF00072">
    <property type="entry name" value="Response_reg"/>
    <property type="match status" value="1"/>
</dbReference>
<feature type="domain" description="Response regulatory" evidence="12">
    <location>
        <begin position="15"/>
        <end position="128"/>
    </location>
</feature>
<organism evidence="14 15">
    <name type="scientific">Bosea spartocytisi</name>
    <dbReference type="NCBI Taxonomy" id="2773451"/>
    <lineage>
        <taxon>Bacteria</taxon>
        <taxon>Pseudomonadati</taxon>
        <taxon>Pseudomonadota</taxon>
        <taxon>Alphaproteobacteria</taxon>
        <taxon>Hyphomicrobiales</taxon>
        <taxon>Boseaceae</taxon>
        <taxon>Bosea</taxon>
    </lineage>
</organism>
<dbReference type="GO" id="GO:0000976">
    <property type="term" value="F:transcription cis-regulatory region binding"/>
    <property type="evidence" value="ECO:0007669"/>
    <property type="project" value="TreeGrafter"/>
</dbReference>
<evidence type="ECO:0000256" key="10">
    <source>
        <dbReference type="PROSITE-ProRule" id="PRU00169"/>
    </source>
</evidence>
<dbReference type="InterPro" id="IPR039420">
    <property type="entry name" value="WalR-like"/>
</dbReference>
<dbReference type="FunFam" id="3.40.50.2300:FF:000001">
    <property type="entry name" value="DNA-binding response regulator PhoB"/>
    <property type="match status" value="1"/>
</dbReference>
<evidence type="ECO:0000256" key="1">
    <source>
        <dbReference type="ARBA" id="ARBA00004496"/>
    </source>
</evidence>
<dbReference type="GO" id="GO:0005829">
    <property type="term" value="C:cytosol"/>
    <property type="evidence" value="ECO:0007669"/>
    <property type="project" value="TreeGrafter"/>
</dbReference>
<dbReference type="EMBL" id="JACXWY010000030">
    <property type="protein sequence ID" value="MBD3849166.1"/>
    <property type="molecule type" value="Genomic_DNA"/>
</dbReference>
<dbReference type="GO" id="GO:0006355">
    <property type="term" value="P:regulation of DNA-templated transcription"/>
    <property type="evidence" value="ECO:0007669"/>
    <property type="project" value="InterPro"/>
</dbReference>
<comment type="caution">
    <text evidence="14">The sequence shown here is derived from an EMBL/GenBank/DDBJ whole genome shotgun (WGS) entry which is preliminary data.</text>
</comment>
<dbReference type="Gene3D" id="3.40.50.2300">
    <property type="match status" value="1"/>
</dbReference>
<dbReference type="Gene3D" id="1.10.10.10">
    <property type="entry name" value="Winged helix-like DNA-binding domain superfamily/Winged helix DNA-binding domain"/>
    <property type="match status" value="1"/>
</dbReference>
<dbReference type="SUPFAM" id="SSF52172">
    <property type="entry name" value="CheY-like"/>
    <property type="match status" value="1"/>
</dbReference>
<dbReference type="InterPro" id="IPR011006">
    <property type="entry name" value="CheY-like_superfamily"/>
</dbReference>
<comment type="subcellular location">
    <subcellularLocation>
        <location evidence="1">Cytoplasm</location>
    </subcellularLocation>
</comment>
<evidence type="ECO:0000313" key="14">
    <source>
        <dbReference type="EMBL" id="MBD3849166.1"/>
    </source>
</evidence>
<evidence type="ECO:0000256" key="7">
    <source>
        <dbReference type="ARBA" id="ARBA00023159"/>
    </source>
</evidence>
<evidence type="ECO:0000256" key="9">
    <source>
        <dbReference type="ARBA" id="ARBA00067337"/>
    </source>
</evidence>
<dbReference type="RefSeq" id="WP_191125891.1">
    <property type="nucleotide sequence ID" value="NZ_JACXWY010000030.1"/>
</dbReference>
<keyword evidence="5" id="KW-0805">Transcription regulation</keyword>
<dbReference type="InterPro" id="IPR001789">
    <property type="entry name" value="Sig_transdc_resp-reg_receiver"/>
</dbReference>
<dbReference type="PANTHER" id="PTHR48111">
    <property type="entry name" value="REGULATOR OF RPOS"/>
    <property type="match status" value="1"/>
</dbReference>
<feature type="domain" description="OmpR/PhoB-type" evidence="13">
    <location>
        <begin position="143"/>
        <end position="244"/>
    </location>
</feature>
<dbReference type="PROSITE" id="PS50110">
    <property type="entry name" value="RESPONSE_REGULATORY"/>
    <property type="match status" value="1"/>
</dbReference>
<evidence type="ECO:0000256" key="4">
    <source>
        <dbReference type="ARBA" id="ARBA00023012"/>
    </source>
</evidence>
<keyword evidence="8" id="KW-0804">Transcription</keyword>
<name>A0A927EFW2_9HYPH</name>
<dbReference type="SMART" id="SM00862">
    <property type="entry name" value="Trans_reg_C"/>
    <property type="match status" value="1"/>
</dbReference>
<dbReference type="Pfam" id="PF00486">
    <property type="entry name" value="Trans_reg_C"/>
    <property type="match status" value="1"/>
</dbReference>
<dbReference type="Gene3D" id="6.10.250.690">
    <property type="match status" value="1"/>
</dbReference>
<feature type="modified residue" description="4-aspartylphosphate" evidence="10">
    <location>
        <position position="64"/>
    </location>
</feature>
<dbReference type="GO" id="GO:0032993">
    <property type="term" value="C:protein-DNA complex"/>
    <property type="evidence" value="ECO:0007669"/>
    <property type="project" value="TreeGrafter"/>
</dbReference>
<evidence type="ECO:0000259" key="13">
    <source>
        <dbReference type="PROSITE" id="PS51755"/>
    </source>
</evidence>
<protein>
    <recommendedName>
        <fullName evidence="9">Regulatory protein VirG</fullName>
    </recommendedName>
</protein>
<dbReference type="Proteomes" id="UP000619295">
    <property type="component" value="Unassembled WGS sequence"/>
</dbReference>
<feature type="DNA-binding region" description="OmpR/PhoB-type" evidence="11">
    <location>
        <begin position="143"/>
        <end position="244"/>
    </location>
</feature>
<dbReference type="CDD" id="cd00383">
    <property type="entry name" value="trans_reg_C"/>
    <property type="match status" value="1"/>
</dbReference>
<evidence type="ECO:0000259" key="12">
    <source>
        <dbReference type="PROSITE" id="PS50110"/>
    </source>
</evidence>
<evidence type="ECO:0000256" key="5">
    <source>
        <dbReference type="ARBA" id="ARBA00023015"/>
    </source>
</evidence>
<dbReference type="InterPro" id="IPR001867">
    <property type="entry name" value="OmpR/PhoB-type_DNA-bd"/>
</dbReference>
<dbReference type="PROSITE" id="PS51755">
    <property type="entry name" value="OMPR_PHOB"/>
    <property type="match status" value="1"/>
</dbReference>
<keyword evidence="2" id="KW-0963">Cytoplasm</keyword>
<dbReference type="PANTHER" id="PTHR48111:SF4">
    <property type="entry name" value="DNA-BINDING DUAL TRANSCRIPTIONAL REGULATOR OMPR"/>
    <property type="match status" value="1"/>
</dbReference>
<evidence type="ECO:0000313" key="15">
    <source>
        <dbReference type="Proteomes" id="UP000619295"/>
    </source>
</evidence>
<dbReference type="InterPro" id="IPR016032">
    <property type="entry name" value="Sig_transdc_resp-reg_C-effctor"/>
</dbReference>
<dbReference type="SMART" id="SM00448">
    <property type="entry name" value="REC"/>
    <property type="match status" value="1"/>
</dbReference>
<gene>
    <name evidence="14" type="ORF">IED13_25990</name>
</gene>
<evidence type="ECO:0000256" key="11">
    <source>
        <dbReference type="PROSITE-ProRule" id="PRU01091"/>
    </source>
</evidence>
<dbReference type="AlphaFoldDB" id="A0A927EFW2"/>
<dbReference type="SUPFAM" id="SSF46894">
    <property type="entry name" value="C-terminal effector domain of the bipartite response regulators"/>
    <property type="match status" value="1"/>
</dbReference>
<evidence type="ECO:0000256" key="3">
    <source>
        <dbReference type="ARBA" id="ARBA00022553"/>
    </source>
</evidence>
<evidence type="ECO:0000256" key="6">
    <source>
        <dbReference type="ARBA" id="ARBA00023125"/>
    </source>
</evidence>
<reference evidence="14" key="1">
    <citation type="submission" date="2020-09" db="EMBL/GenBank/DDBJ databases">
        <title>Bosea spartocytisi sp. nov. a root nodule endophyte of Spartocytisus supranubius in the high mountain ecosystem fo the Teide National Park (Canary Islands, Spain).</title>
        <authorList>
            <person name="Pulido-Suarez L."/>
            <person name="Peix A."/>
            <person name="Igual J.M."/>
            <person name="Socas-Perez N."/>
            <person name="Velazquez E."/>
            <person name="Flores-Felix J.D."/>
            <person name="Leon-Barrios M."/>
        </authorList>
    </citation>
    <scope>NUCLEOTIDE SEQUENCE</scope>
    <source>
        <strain evidence="14">SSUT16</strain>
    </source>
</reference>
<keyword evidence="7" id="KW-0010">Activator</keyword>
<keyword evidence="4" id="KW-0902">Two-component regulatory system</keyword>
<evidence type="ECO:0000256" key="8">
    <source>
        <dbReference type="ARBA" id="ARBA00023163"/>
    </source>
</evidence>